<dbReference type="PANTHER" id="PTHR36118:SF1">
    <property type="entry name" value="ION-TRANSLOCATING OXIDOREDUCTASE COMPLEX SUBUNIT G"/>
    <property type="match status" value="1"/>
</dbReference>
<dbReference type="InterPro" id="IPR010209">
    <property type="entry name" value="Ion_transpt_RnfG/RsxG"/>
</dbReference>
<dbReference type="Pfam" id="PF04205">
    <property type="entry name" value="FMN_bind"/>
    <property type="match status" value="1"/>
</dbReference>
<keyword evidence="3" id="KW-0285">Flavoprotein</keyword>
<keyword evidence="8" id="KW-1185">Reference proteome</keyword>
<evidence type="ECO:0000313" key="7">
    <source>
        <dbReference type="EMBL" id="SHO48253.1"/>
    </source>
</evidence>
<keyword evidence="1" id="KW-0813">Transport</keyword>
<dbReference type="SMART" id="SM00900">
    <property type="entry name" value="FMN_bind"/>
    <property type="match status" value="1"/>
</dbReference>
<dbReference type="GO" id="GO:0009055">
    <property type="term" value="F:electron transfer activity"/>
    <property type="evidence" value="ECO:0007669"/>
    <property type="project" value="InterPro"/>
</dbReference>
<dbReference type="EMBL" id="FRFE01000009">
    <property type="protein sequence ID" value="SHO48253.1"/>
    <property type="molecule type" value="Genomic_DNA"/>
</dbReference>
<dbReference type="AlphaFoldDB" id="A0A1M7Y6H9"/>
<reference evidence="7 8" key="1">
    <citation type="submission" date="2016-12" db="EMBL/GenBank/DDBJ databases">
        <authorList>
            <person name="Song W.-J."/>
            <person name="Kurnit D.M."/>
        </authorList>
    </citation>
    <scope>NUCLEOTIDE SEQUENCE [LARGE SCALE GENOMIC DNA]</scope>
    <source>
        <strain evidence="7 8">DSM 18488</strain>
    </source>
</reference>
<dbReference type="GO" id="GO:0010181">
    <property type="term" value="F:FMN binding"/>
    <property type="evidence" value="ECO:0007669"/>
    <property type="project" value="InterPro"/>
</dbReference>
<keyword evidence="5" id="KW-0249">Electron transport</keyword>
<evidence type="ECO:0000259" key="6">
    <source>
        <dbReference type="SMART" id="SM00900"/>
    </source>
</evidence>
<evidence type="ECO:0000256" key="4">
    <source>
        <dbReference type="ARBA" id="ARBA00022643"/>
    </source>
</evidence>
<feature type="domain" description="FMN-binding" evidence="6">
    <location>
        <begin position="163"/>
        <end position="278"/>
    </location>
</feature>
<evidence type="ECO:0000313" key="8">
    <source>
        <dbReference type="Proteomes" id="UP000184603"/>
    </source>
</evidence>
<sequence>MNQILTITFRLTVSCLLAALVMGSAFIITNKAKKHNEHVREQKVVYSLLGYSDQNPAPESVHLHEVYRYVVAEAGQQFIGYLVPAPHDAAAPFTFVALDLDGKMAFQNPVNAAEEKIREAEDRKLAILEAIGPGKEITFAEQTIVVTDNGQRIAYLLGGKFPGFKTFIAVMMALDPKYTLLGFEVLEHEEDPGLGAEIEQDYFKNQFKDKPFEVLKGLDVVKAPLPAEYQKALEGDLDEAEIAKLMEKYRGNDIYALTGATISSKFVTDGLKGIAKKYAYRLGALDSVLKEQQIAVSF</sequence>
<evidence type="ECO:0000256" key="5">
    <source>
        <dbReference type="ARBA" id="ARBA00022982"/>
    </source>
</evidence>
<proteinExistence type="predicted"/>
<accession>A0A1M7Y6H9</accession>
<keyword evidence="4" id="KW-0288">FMN</keyword>
<evidence type="ECO:0000256" key="1">
    <source>
        <dbReference type="ARBA" id="ARBA00022448"/>
    </source>
</evidence>
<dbReference type="OrthoDB" id="9787579at2"/>
<dbReference type="RefSeq" id="WP_073613514.1">
    <property type="nucleotide sequence ID" value="NZ_FRFE01000009.1"/>
</dbReference>
<organism evidence="7 8">
    <name type="scientific">Desulfopila aestuarii DSM 18488</name>
    <dbReference type="NCBI Taxonomy" id="1121416"/>
    <lineage>
        <taxon>Bacteria</taxon>
        <taxon>Pseudomonadati</taxon>
        <taxon>Thermodesulfobacteriota</taxon>
        <taxon>Desulfobulbia</taxon>
        <taxon>Desulfobulbales</taxon>
        <taxon>Desulfocapsaceae</taxon>
        <taxon>Desulfopila</taxon>
    </lineage>
</organism>
<gene>
    <name evidence="7" type="ORF">SAMN02745220_02222</name>
</gene>
<dbReference type="PANTHER" id="PTHR36118">
    <property type="entry name" value="ION-TRANSLOCATING OXIDOREDUCTASE COMPLEX SUBUNIT G"/>
    <property type="match status" value="1"/>
</dbReference>
<dbReference type="GO" id="GO:0022900">
    <property type="term" value="P:electron transport chain"/>
    <property type="evidence" value="ECO:0007669"/>
    <property type="project" value="InterPro"/>
</dbReference>
<dbReference type="Proteomes" id="UP000184603">
    <property type="component" value="Unassembled WGS sequence"/>
</dbReference>
<protein>
    <submittedName>
        <fullName evidence="7">Electron transport complex protein RnfG</fullName>
    </submittedName>
</protein>
<dbReference type="InterPro" id="IPR007329">
    <property type="entry name" value="FMN-bd"/>
</dbReference>
<dbReference type="GO" id="GO:0005886">
    <property type="term" value="C:plasma membrane"/>
    <property type="evidence" value="ECO:0007669"/>
    <property type="project" value="InterPro"/>
</dbReference>
<name>A0A1M7Y6H9_9BACT</name>
<keyword evidence="2" id="KW-0597">Phosphoprotein</keyword>
<evidence type="ECO:0000256" key="2">
    <source>
        <dbReference type="ARBA" id="ARBA00022553"/>
    </source>
</evidence>
<dbReference type="STRING" id="1121416.SAMN02745220_02222"/>
<evidence type="ECO:0000256" key="3">
    <source>
        <dbReference type="ARBA" id="ARBA00022630"/>
    </source>
</evidence>